<keyword evidence="3 7" id="KW-1133">Transmembrane helix</keyword>
<evidence type="ECO:0000256" key="5">
    <source>
        <dbReference type="ARBA" id="ARBA00023239"/>
    </source>
</evidence>
<evidence type="ECO:0000256" key="3">
    <source>
        <dbReference type="ARBA" id="ARBA00022989"/>
    </source>
</evidence>
<evidence type="ECO:0000256" key="2">
    <source>
        <dbReference type="ARBA" id="ARBA00022692"/>
    </source>
</evidence>
<keyword evidence="9" id="KW-1185">Reference proteome</keyword>
<comment type="catalytic activity">
    <reaction evidence="7">
        <text>a peptidoglycan chain = a peptidoglycan chain with N-acetyl-1,6-anhydromuramyl-[peptide] at the reducing end + a peptidoglycan chain with N-acetylglucosamine at the non-reducing end.</text>
        <dbReference type="EC" id="4.2.2.29"/>
    </reaction>
</comment>
<name>A0A2T0BCS6_9CLOT</name>
<evidence type="ECO:0000256" key="1">
    <source>
        <dbReference type="ARBA" id="ARBA00022475"/>
    </source>
</evidence>
<dbReference type="PANTHER" id="PTHR30518">
    <property type="entry name" value="ENDOLYTIC MUREIN TRANSGLYCOSYLASE"/>
    <property type="match status" value="1"/>
</dbReference>
<evidence type="ECO:0000313" key="8">
    <source>
        <dbReference type="EMBL" id="PRR81645.1"/>
    </source>
</evidence>
<organism evidence="8 9">
    <name type="scientific">Clostridium vincentii</name>
    <dbReference type="NCBI Taxonomy" id="52704"/>
    <lineage>
        <taxon>Bacteria</taxon>
        <taxon>Bacillati</taxon>
        <taxon>Bacillota</taxon>
        <taxon>Clostridia</taxon>
        <taxon>Eubacteriales</taxon>
        <taxon>Clostridiaceae</taxon>
        <taxon>Clostridium</taxon>
    </lineage>
</organism>
<dbReference type="EMBL" id="PVXQ01000026">
    <property type="protein sequence ID" value="PRR81645.1"/>
    <property type="molecule type" value="Genomic_DNA"/>
</dbReference>
<evidence type="ECO:0000256" key="6">
    <source>
        <dbReference type="ARBA" id="ARBA00023316"/>
    </source>
</evidence>
<comment type="similarity">
    <text evidence="7">Belongs to the transglycosylase MltG family.</text>
</comment>
<keyword evidence="2 7" id="KW-0812">Transmembrane</keyword>
<dbReference type="OrthoDB" id="9814591at2"/>
<keyword evidence="6 7" id="KW-0961">Cell wall biogenesis/degradation</keyword>
<evidence type="ECO:0000256" key="7">
    <source>
        <dbReference type="HAMAP-Rule" id="MF_02065"/>
    </source>
</evidence>
<dbReference type="Proteomes" id="UP000239471">
    <property type="component" value="Unassembled WGS sequence"/>
</dbReference>
<keyword evidence="5 7" id="KW-0456">Lyase</keyword>
<dbReference type="HAMAP" id="MF_02065">
    <property type="entry name" value="MltG"/>
    <property type="match status" value="1"/>
</dbReference>
<dbReference type="Pfam" id="PF02618">
    <property type="entry name" value="YceG"/>
    <property type="match status" value="1"/>
</dbReference>
<dbReference type="NCBIfam" id="TIGR00247">
    <property type="entry name" value="endolytic transglycosylase MltG"/>
    <property type="match status" value="1"/>
</dbReference>
<keyword evidence="1 7" id="KW-1003">Cell membrane</keyword>
<accession>A0A2T0BCS6</accession>
<reference evidence="8 9" key="1">
    <citation type="submission" date="2018-03" db="EMBL/GenBank/DDBJ databases">
        <title>Genome sequence of Clostridium vincentii DSM 10228.</title>
        <authorList>
            <person name="Poehlein A."/>
            <person name="Daniel R."/>
        </authorList>
    </citation>
    <scope>NUCLEOTIDE SEQUENCE [LARGE SCALE GENOMIC DNA]</scope>
    <source>
        <strain evidence="8 9">DSM 10228</strain>
    </source>
</reference>
<feature type="transmembrane region" description="Helical" evidence="7">
    <location>
        <begin position="7"/>
        <end position="26"/>
    </location>
</feature>
<comment type="caution">
    <text evidence="8">The sequence shown here is derived from an EMBL/GenBank/DDBJ whole genome shotgun (WGS) entry which is preliminary data.</text>
</comment>
<sequence>MKIKNRRVVNVILAMLAIFLGIIFYYNSVISNPLNMDGDNIEIEVLDGESFNSVLDNLNDQGILRSKLMIKLKLKLEKQIIILIPGTYNLDKNVSLDELTKKLQLQSSNINQVKVTIPEGFTIELIAARLEENGMFNKDEFINAVKTYSLPNFVKNDERKKYNLEGFLYPDTYFFNKDTTPDEAIKIMITKFQEIFKKVEDRTNKVINDSDIETIIIKASLIEKEAVLDEERPLVASVIENRFKNNMNLAFCSSVNYVVGYDGKELLKNSDISVDSPYNTYINSGLPVGPITNPGEKSILAALEPAETDYLYFLLLKGEGGKQYFSKTAEEHERIKKEQGY</sequence>
<comment type="function">
    <text evidence="7">Functions as a peptidoglycan terminase that cleaves nascent peptidoglycan strands endolytically to terminate their elongation.</text>
</comment>
<dbReference type="GO" id="GO:0005886">
    <property type="term" value="C:plasma membrane"/>
    <property type="evidence" value="ECO:0007669"/>
    <property type="project" value="UniProtKB-SubCell"/>
</dbReference>
<dbReference type="PANTHER" id="PTHR30518:SF2">
    <property type="entry name" value="ENDOLYTIC MUREIN TRANSGLYCOSYLASE"/>
    <property type="match status" value="1"/>
</dbReference>
<dbReference type="RefSeq" id="WP_106060311.1">
    <property type="nucleotide sequence ID" value="NZ_PVXQ01000026.1"/>
</dbReference>
<dbReference type="Gene3D" id="3.30.1490.480">
    <property type="entry name" value="Endolytic murein transglycosylase"/>
    <property type="match status" value="2"/>
</dbReference>
<gene>
    <name evidence="7" type="primary">mltG</name>
    <name evidence="8" type="ORF">CLVI_23700</name>
</gene>
<dbReference type="EC" id="4.2.2.29" evidence="7"/>
<dbReference type="CDD" id="cd08010">
    <property type="entry name" value="MltG_like"/>
    <property type="match status" value="1"/>
</dbReference>
<dbReference type="GO" id="GO:0071555">
    <property type="term" value="P:cell wall organization"/>
    <property type="evidence" value="ECO:0007669"/>
    <property type="project" value="UniProtKB-KW"/>
</dbReference>
<evidence type="ECO:0000256" key="4">
    <source>
        <dbReference type="ARBA" id="ARBA00023136"/>
    </source>
</evidence>
<keyword evidence="4 7" id="KW-0472">Membrane</keyword>
<dbReference type="GO" id="GO:0009252">
    <property type="term" value="P:peptidoglycan biosynthetic process"/>
    <property type="evidence" value="ECO:0007669"/>
    <property type="project" value="UniProtKB-UniRule"/>
</dbReference>
<evidence type="ECO:0000313" key="9">
    <source>
        <dbReference type="Proteomes" id="UP000239471"/>
    </source>
</evidence>
<feature type="site" description="Important for catalytic activity" evidence="7">
    <location>
        <position position="225"/>
    </location>
</feature>
<dbReference type="AlphaFoldDB" id="A0A2T0BCS6"/>
<dbReference type="InterPro" id="IPR003770">
    <property type="entry name" value="MLTG-like"/>
</dbReference>
<dbReference type="GO" id="GO:0008932">
    <property type="term" value="F:lytic endotransglycosylase activity"/>
    <property type="evidence" value="ECO:0007669"/>
    <property type="project" value="UniProtKB-UniRule"/>
</dbReference>
<proteinExistence type="inferred from homology"/>
<protein>
    <recommendedName>
        <fullName evidence="7">Endolytic murein transglycosylase</fullName>
        <ecNumber evidence="7">4.2.2.29</ecNumber>
    </recommendedName>
    <alternativeName>
        <fullName evidence="7">Peptidoglycan lytic transglycosylase</fullName>
    </alternativeName>
    <alternativeName>
        <fullName evidence="7">Peptidoglycan polymerization terminase</fullName>
    </alternativeName>
</protein>
<comment type="subcellular location">
    <subcellularLocation>
        <location evidence="7">Cell membrane</location>
        <topology evidence="7">Single-pass membrane protein</topology>
    </subcellularLocation>
</comment>